<feature type="region of interest" description="Disordered" evidence="2">
    <location>
        <begin position="295"/>
        <end position="331"/>
    </location>
</feature>
<comment type="caution">
    <text evidence="3">The sequence shown here is derived from an EMBL/GenBank/DDBJ whole genome shotgun (WGS) entry which is preliminary data.</text>
</comment>
<reference evidence="5 6" key="1">
    <citation type="submission" date="2018-07" db="EMBL/GenBank/DDBJ databases">
        <title>Genome sequencing of oomycete isolates from Chile give support for New Zealand origin for Phytophthora kernoviae and make available the first Nothophytophthora sp. genome.</title>
        <authorList>
            <person name="Studholme D.J."/>
            <person name="Sanfuentes E."/>
            <person name="Panda P."/>
            <person name="Hill R."/>
            <person name="Sambles C."/>
            <person name="Grant M."/>
            <person name="Williams N.M."/>
            <person name="Mcdougal R.L."/>
        </authorList>
    </citation>
    <scope>NUCLEOTIDE SEQUENCE [LARGE SCALE GENOMIC DNA]</scope>
    <source>
        <strain evidence="3">Chile6</strain>
        <strain evidence="4">Chile7</strain>
    </source>
</reference>
<evidence type="ECO:0000313" key="5">
    <source>
        <dbReference type="Proteomes" id="UP000277300"/>
    </source>
</evidence>
<accession>A0A3F2RMR5</accession>
<dbReference type="AlphaFoldDB" id="A0A3F2RMR5"/>
<evidence type="ECO:0000313" key="4">
    <source>
        <dbReference type="EMBL" id="RLN70566.1"/>
    </source>
</evidence>
<feature type="region of interest" description="Disordered" evidence="2">
    <location>
        <begin position="200"/>
        <end position="239"/>
    </location>
</feature>
<dbReference type="OrthoDB" id="165696at2759"/>
<evidence type="ECO:0000313" key="6">
    <source>
        <dbReference type="Proteomes" id="UP000284657"/>
    </source>
</evidence>
<organism evidence="3 5">
    <name type="scientific">Phytophthora kernoviae</name>
    <dbReference type="NCBI Taxonomy" id="325452"/>
    <lineage>
        <taxon>Eukaryota</taxon>
        <taxon>Sar</taxon>
        <taxon>Stramenopiles</taxon>
        <taxon>Oomycota</taxon>
        <taxon>Peronosporomycetes</taxon>
        <taxon>Peronosporales</taxon>
        <taxon>Peronosporaceae</taxon>
        <taxon>Phytophthora</taxon>
    </lineage>
</organism>
<sequence>MAHHKSTGESYNQAVEESLNSTEDWEEERVPAGCVVEHEVAVDVPEGEQEKKLVLWKFASQGAGLVFSADFTDTVPGLEQDESGDVDPYSSSELLASTEAVDTQQEVVHYRTRYSFPDKVEDTPSVYGHFVADKAGIVTLQWENADTSSVLSKPVQFQVKVVPLSATPTVLELEEGLRNVDTSEWLCEYVMASEVTSLEDIPGWSNDGSDDGFGNDEDSVYDDSVESEDMRAEEPQNQTAVLERRTHELEEKVFRLEETLTTTKQELKSALDRVQIAEEIYKANLETIAQLECAPKAPKPSVKSEASIRDFTTPQAATESPTRNQGDGVCKETQPEGTFQAELERVQKLCAGFQEQCLWRSVESMELEVQLAASQVEAASWREKHAEQAAQLEEVETQNRTLRSHKKLLVQEVKRLQPYSQVNLAALVQEAQEARMVQRSLQAKLDSRETGVSAEGGSADFVLVEASNDDL</sequence>
<evidence type="ECO:0000256" key="2">
    <source>
        <dbReference type="SAM" id="MobiDB-lite"/>
    </source>
</evidence>
<feature type="region of interest" description="Disordered" evidence="2">
    <location>
        <begin position="1"/>
        <end position="26"/>
    </location>
</feature>
<keyword evidence="1" id="KW-0175">Coiled coil</keyword>
<protein>
    <recommendedName>
        <fullName evidence="7">GOLD domain-containing protein</fullName>
    </recommendedName>
</protein>
<proteinExistence type="predicted"/>
<evidence type="ECO:0000313" key="3">
    <source>
        <dbReference type="EMBL" id="RLN59314.1"/>
    </source>
</evidence>
<dbReference type="Proteomes" id="UP000277300">
    <property type="component" value="Unassembled WGS sequence"/>
</dbReference>
<dbReference type="Proteomes" id="UP000284657">
    <property type="component" value="Unassembled WGS sequence"/>
</dbReference>
<evidence type="ECO:0000256" key="1">
    <source>
        <dbReference type="SAM" id="Coils"/>
    </source>
</evidence>
<name>A0A3F2RMR5_9STRA</name>
<feature type="coiled-coil region" evidence="1">
    <location>
        <begin position="378"/>
        <end position="412"/>
    </location>
</feature>
<feature type="compositionally biased region" description="Acidic residues" evidence="2">
    <location>
        <begin position="208"/>
        <end position="227"/>
    </location>
</feature>
<gene>
    <name evidence="4" type="ORF">BBJ29_008409</name>
    <name evidence="3" type="ORF">BBP00_00006562</name>
</gene>
<feature type="compositionally biased region" description="Polar residues" evidence="2">
    <location>
        <begin position="8"/>
        <end position="22"/>
    </location>
</feature>
<dbReference type="EMBL" id="MBDO02000228">
    <property type="protein sequence ID" value="RLN59314.1"/>
    <property type="molecule type" value="Genomic_DNA"/>
</dbReference>
<dbReference type="Gene3D" id="2.60.120.680">
    <property type="entry name" value="GOLD domain"/>
    <property type="match status" value="1"/>
</dbReference>
<dbReference type="EMBL" id="MBAD02000221">
    <property type="protein sequence ID" value="RLN70566.1"/>
    <property type="molecule type" value="Genomic_DNA"/>
</dbReference>
<evidence type="ECO:0008006" key="7">
    <source>
        <dbReference type="Google" id="ProtNLM"/>
    </source>
</evidence>
<feature type="compositionally biased region" description="Polar residues" evidence="2">
    <location>
        <begin position="310"/>
        <end position="325"/>
    </location>
</feature>